<accession>A0ABP9VZ43</accession>
<dbReference type="InterPro" id="IPR050696">
    <property type="entry name" value="FtsA/MreB"/>
</dbReference>
<dbReference type="InterPro" id="IPR043129">
    <property type="entry name" value="ATPase_NBD"/>
</dbReference>
<dbReference type="Proteomes" id="UP001416858">
    <property type="component" value="Unassembled WGS sequence"/>
</dbReference>
<organism evidence="2 3">
    <name type="scientific">Novipirellula caenicola</name>
    <dbReference type="NCBI Taxonomy" id="1536901"/>
    <lineage>
        <taxon>Bacteria</taxon>
        <taxon>Pseudomonadati</taxon>
        <taxon>Planctomycetota</taxon>
        <taxon>Planctomycetia</taxon>
        <taxon>Pirellulales</taxon>
        <taxon>Pirellulaceae</taxon>
        <taxon>Novipirellula</taxon>
    </lineage>
</organism>
<dbReference type="SUPFAM" id="SSF53067">
    <property type="entry name" value="Actin-like ATPase domain"/>
    <property type="match status" value="1"/>
</dbReference>
<keyword evidence="3" id="KW-1185">Reference proteome</keyword>
<evidence type="ECO:0000313" key="2">
    <source>
        <dbReference type="EMBL" id="GAA5510391.1"/>
    </source>
</evidence>
<dbReference type="Gene3D" id="3.30.1490.300">
    <property type="match status" value="1"/>
</dbReference>
<dbReference type="Pfam" id="PF11104">
    <property type="entry name" value="PilM_2"/>
    <property type="match status" value="1"/>
</dbReference>
<dbReference type="InterPro" id="IPR005883">
    <property type="entry name" value="PilM"/>
</dbReference>
<protein>
    <recommendedName>
        <fullName evidence="4">Competence protein A</fullName>
    </recommendedName>
</protein>
<evidence type="ECO:0008006" key="4">
    <source>
        <dbReference type="Google" id="ProtNLM"/>
    </source>
</evidence>
<evidence type="ECO:0000256" key="1">
    <source>
        <dbReference type="SAM" id="MobiDB-lite"/>
    </source>
</evidence>
<dbReference type="Gene3D" id="3.30.420.40">
    <property type="match status" value="2"/>
</dbReference>
<sequence length="718" mass="81188">MASSSGVWGIEIGQSALKALRCSIVDDEVVADAFDFIEYPKILSQPEAVPEELVADAINQLLDRNDGFNEKVVISVPGQTGLAKFFKPPPVELKKVADIVRYEARQQIPFDLADVVWDHQMMPGSLIEEGYALESEVGLFAMKRDQVYRQLQPFVEADIEVDQIQLAPLALYNMIAFDRLHERLANEAFDVDNPPDSLVLLSIGTDSSDLIITNGFRIWQRSMPIGGNHFTRQLTKDLKLTFAKAEHLKRNAREAVDPKLIFQTMRPVFNDLVTEVQRSIGFFRSIDKQANVTGMVVAGNTVKMPGLAAYLSKNLGFEVDTLDRFNRLTGDDVLSIPTFRDNAPTFAVCYGLCLQGLELSQVHASLVPQEILTERMIRAKKPWTLAALAALLLGMIGHYFLLEKNWEVTHPDLWDGAQSVVQQMSSYSNEHKTEDQKLEAKLTFLNALGKEVSGNSERRLVWLELMRVINGMIPREDFPNGVMPDPKERKPYEDRKALHITQVETKHLEDLSVWYTDAVKQRYKEELLSIRKNIGREVDLEELNALPGPTGPGWVIQLTGYHYYNSPKRMGHEGSNHVRNNLTVNFLDKTFKLPDEEGNMIEFTPQEYGLSYPILLRDDKPTQIQVPNPLYDQEEVFKAQTAIAERNFPEGKTLDDLEEIISRPPTLTVLRLDFDFQVLWQPTMLSDRIEAKRLAEEEAKAAEEAAAGTDDSVAMNAQ</sequence>
<dbReference type="NCBIfam" id="TIGR01175">
    <property type="entry name" value="pilM"/>
    <property type="match status" value="1"/>
</dbReference>
<proteinExistence type="predicted"/>
<gene>
    <name evidence="2" type="ORF">Rcae01_05899</name>
</gene>
<evidence type="ECO:0000313" key="3">
    <source>
        <dbReference type="Proteomes" id="UP001416858"/>
    </source>
</evidence>
<comment type="caution">
    <text evidence="2">The sequence shown here is derived from an EMBL/GenBank/DDBJ whole genome shotgun (WGS) entry which is preliminary data.</text>
</comment>
<dbReference type="PANTHER" id="PTHR32432">
    <property type="entry name" value="CELL DIVISION PROTEIN FTSA-RELATED"/>
    <property type="match status" value="1"/>
</dbReference>
<name>A0ABP9VZ43_9BACT</name>
<dbReference type="EMBL" id="BAABRO010000022">
    <property type="protein sequence ID" value="GAA5510391.1"/>
    <property type="molecule type" value="Genomic_DNA"/>
</dbReference>
<dbReference type="CDD" id="cd24049">
    <property type="entry name" value="ASKHA_NBD_PilM"/>
    <property type="match status" value="1"/>
</dbReference>
<reference evidence="2 3" key="1">
    <citation type="submission" date="2024-02" db="EMBL/GenBank/DDBJ databases">
        <title>Rhodopirellula caenicola NBRC 110016.</title>
        <authorList>
            <person name="Ichikawa N."/>
            <person name="Katano-Makiyama Y."/>
            <person name="Hidaka K."/>
        </authorList>
    </citation>
    <scope>NUCLEOTIDE SEQUENCE [LARGE SCALE GENOMIC DNA]</scope>
    <source>
        <strain evidence="2 3">NBRC 110016</strain>
    </source>
</reference>
<feature type="region of interest" description="Disordered" evidence="1">
    <location>
        <begin position="697"/>
        <end position="718"/>
    </location>
</feature>
<dbReference type="RefSeq" id="WP_345688275.1">
    <property type="nucleotide sequence ID" value="NZ_BAABRO010000022.1"/>
</dbReference>
<dbReference type="PANTHER" id="PTHR32432:SF3">
    <property type="entry name" value="ETHANOLAMINE UTILIZATION PROTEIN EUTJ"/>
    <property type="match status" value="1"/>
</dbReference>